<dbReference type="EMBL" id="CP012673">
    <property type="protein sequence ID" value="AUX38893.1"/>
    <property type="molecule type" value="Genomic_DNA"/>
</dbReference>
<evidence type="ECO:0000256" key="3">
    <source>
        <dbReference type="ARBA" id="ARBA00023163"/>
    </source>
</evidence>
<keyword evidence="1" id="KW-0805">Transcription regulation</keyword>
<evidence type="ECO:0000259" key="6">
    <source>
        <dbReference type="PROSITE" id="PS50977"/>
    </source>
</evidence>
<dbReference type="InterPro" id="IPR001647">
    <property type="entry name" value="HTH_TetR"/>
</dbReference>
<gene>
    <name evidence="7" type="primary">tetR</name>
    <name evidence="7" type="ORF">SOCE26_002740</name>
</gene>
<dbReference type="AlphaFoldDB" id="A0A2L0EHX6"/>
<dbReference type="InterPro" id="IPR009057">
    <property type="entry name" value="Homeodomain-like_sf"/>
</dbReference>
<dbReference type="SUPFAM" id="SSF46689">
    <property type="entry name" value="Homeodomain-like"/>
    <property type="match status" value="1"/>
</dbReference>
<dbReference type="PRINTS" id="PR00455">
    <property type="entry name" value="HTHTETR"/>
</dbReference>
<organism evidence="7 8">
    <name type="scientific">Sorangium cellulosum</name>
    <name type="common">Polyangium cellulosum</name>
    <dbReference type="NCBI Taxonomy" id="56"/>
    <lineage>
        <taxon>Bacteria</taxon>
        <taxon>Pseudomonadati</taxon>
        <taxon>Myxococcota</taxon>
        <taxon>Polyangia</taxon>
        <taxon>Polyangiales</taxon>
        <taxon>Polyangiaceae</taxon>
        <taxon>Sorangium</taxon>
    </lineage>
</organism>
<dbReference type="SUPFAM" id="SSF48498">
    <property type="entry name" value="Tetracyclin repressor-like, C-terminal domain"/>
    <property type="match status" value="1"/>
</dbReference>
<sequence length="234" mass="25132">MAVARQSGVARREALLDAALRCFAERGLLRTGIEDVRKAAGASPSSVYHLFEDFPALVAALLERTFERMAGYMTARVLAERTARAAVRTLVEAHLTWVFDHEAEARFMYQALALELDGHHRAALRDTKARLKAEMMAHMTELGVFSGAGSSGSSGSSEVMFDVVLLGPAHQACRVYLSASGAVDPAWMRAMLPELACGALAAVEPAARAARRGRRGAGAEPAQKPGGRRKSKAR</sequence>
<evidence type="ECO:0000256" key="5">
    <source>
        <dbReference type="SAM" id="MobiDB-lite"/>
    </source>
</evidence>
<keyword evidence="2 4" id="KW-0238">DNA-binding</keyword>
<dbReference type="Gene3D" id="1.10.357.10">
    <property type="entry name" value="Tetracycline Repressor, domain 2"/>
    <property type="match status" value="1"/>
</dbReference>
<name>A0A2L0EHX6_SORCE</name>
<dbReference type="PROSITE" id="PS50977">
    <property type="entry name" value="HTH_TETR_2"/>
    <property type="match status" value="1"/>
</dbReference>
<dbReference type="RefSeq" id="WP_104976939.1">
    <property type="nucleotide sequence ID" value="NZ_CP012673.1"/>
</dbReference>
<keyword evidence="3" id="KW-0804">Transcription</keyword>
<dbReference type="GO" id="GO:0003677">
    <property type="term" value="F:DNA binding"/>
    <property type="evidence" value="ECO:0007669"/>
    <property type="project" value="UniProtKB-UniRule"/>
</dbReference>
<dbReference type="PANTHER" id="PTHR47506">
    <property type="entry name" value="TRANSCRIPTIONAL REGULATORY PROTEIN"/>
    <property type="match status" value="1"/>
</dbReference>
<feature type="DNA-binding region" description="H-T-H motif" evidence="4">
    <location>
        <begin position="32"/>
        <end position="51"/>
    </location>
</feature>
<dbReference type="InterPro" id="IPR036271">
    <property type="entry name" value="Tet_transcr_reg_TetR-rel_C_sf"/>
</dbReference>
<evidence type="ECO:0000313" key="7">
    <source>
        <dbReference type="EMBL" id="AUX38893.1"/>
    </source>
</evidence>
<evidence type="ECO:0000256" key="2">
    <source>
        <dbReference type="ARBA" id="ARBA00023125"/>
    </source>
</evidence>
<accession>A0A2L0EHX6</accession>
<dbReference type="OrthoDB" id="9798857at2"/>
<evidence type="ECO:0000313" key="8">
    <source>
        <dbReference type="Proteomes" id="UP000238348"/>
    </source>
</evidence>
<proteinExistence type="predicted"/>
<dbReference type="PANTHER" id="PTHR47506:SF1">
    <property type="entry name" value="HTH-TYPE TRANSCRIPTIONAL REGULATOR YJDC"/>
    <property type="match status" value="1"/>
</dbReference>
<evidence type="ECO:0000256" key="1">
    <source>
        <dbReference type="ARBA" id="ARBA00023015"/>
    </source>
</evidence>
<feature type="domain" description="HTH tetR-type" evidence="6">
    <location>
        <begin position="9"/>
        <end position="69"/>
    </location>
</feature>
<reference evidence="7 8" key="1">
    <citation type="submission" date="2015-09" db="EMBL/GenBank/DDBJ databases">
        <title>Sorangium comparison.</title>
        <authorList>
            <person name="Zaburannyi N."/>
            <person name="Bunk B."/>
            <person name="Overmann J."/>
            <person name="Mueller R."/>
        </authorList>
    </citation>
    <scope>NUCLEOTIDE SEQUENCE [LARGE SCALE GENOMIC DNA]</scope>
    <source>
        <strain evidence="7 8">So ce26</strain>
    </source>
</reference>
<feature type="region of interest" description="Disordered" evidence="5">
    <location>
        <begin position="209"/>
        <end position="234"/>
    </location>
</feature>
<dbReference type="Pfam" id="PF00440">
    <property type="entry name" value="TetR_N"/>
    <property type="match status" value="1"/>
</dbReference>
<evidence type="ECO:0000256" key="4">
    <source>
        <dbReference type="PROSITE-ProRule" id="PRU00335"/>
    </source>
</evidence>
<dbReference type="Proteomes" id="UP000238348">
    <property type="component" value="Chromosome"/>
</dbReference>
<protein>
    <submittedName>
        <fullName evidence="7">TetR family transcriptional regulator</fullName>
    </submittedName>
</protein>